<organism evidence="1 2">
    <name type="scientific">Streptomyces malaysiensis subsp. samsunensis</name>
    <dbReference type="NCBI Taxonomy" id="459658"/>
    <lineage>
        <taxon>Bacteria</taxon>
        <taxon>Bacillati</taxon>
        <taxon>Actinomycetota</taxon>
        <taxon>Actinomycetes</taxon>
        <taxon>Kitasatosporales</taxon>
        <taxon>Streptomycetaceae</taxon>
        <taxon>Streptomyces</taxon>
        <taxon>Streptomyces violaceusniger group</taxon>
    </lineage>
</organism>
<accession>A0A9X2M4C2</accession>
<keyword evidence="2" id="KW-1185">Reference proteome</keyword>
<evidence type="ECO:0000313" key="2">
    <source>
        <dbReference type="Proteomes" id="UP001142400"/>
    </source>
</evidence>
<comment type="caution">
    <text evidence="1">The sequence shown here is derived from an EMBL/GenBank/DDBJ whole genome shotgun (WGS) entry which is preliminary data.</text>
</comment>
<reference evidence="1" key="1">
    <citation type="submission" date="2022-06" db="EMBL/GenBank/DDBJ databases">
        <title>WGS of actinobacteria.</title>
        <authorList>
            <person name="Thawai C."/>
        </authorList>
    </citation>
    <scope>NUCLEOTIDE SEQUENCE</scope>
    <source>
        <strain evidence="1">DSM 42010</strain>
    </source>
</reference>
<dbReference type="AlphaFoldDB" id="A0A9X2M4C2"/>
<sequence>MLLGRPGKLEVLGVAERDVRGEIRRETQHTVVVGRGQTDELDAVGGQVAHPGARDVPWQHTDPRLIVNGSVVPLEMKGGRSHEAS</sequence>
<dbReference type="RefSeq" id="WP_257636305.1">
    <property type="nucleotide sequence ID" value="NZ_JANIIC010000117.1"/>
</dbReference>
<evidence type="ECO:0000313" key="1">
    <source>
        <dbReference type="EMBL" id="MCQ8836240.1"/>
    </source>
</evidence>
<name>A0A9X2M4C2_STRMQ</name>
<gene>
    <name evidence="1" type="ORF">NQU54_46380</name>
</gene>
<dbReference type="EMBL" id="JANIIC010000117">
    <property type="protein sequence ID" value="MCQ8836240.1"/>
    <property type="molecule type" value="Genomic_DNA"/>
</dbReference>
<proteinExistence type="predicted"/>
<protein>
    <submittedName>
        <fullName evidence="1">Uncharacterized protein</fullName>
    </submittedName>
</protein>
<dbReference type="Proteomes" id="UP001142400">
    <property type="component" value="Unassembled WGS sequence"/>
</dbReference>